<dbReference type="CDD" id="cd00293">
    <property type="entry name" value="USP-like"/>
    <property type="match status" value="2"/>
</dbReference>
<dbReference type="InterPro" id="IPR006016">
    <property type="entry name" value="UspA"/>
</dbReference>
<dbReference type="RefSeq" id="WP_343775070.1">
    <property type="nucleotide sequence ID" value="NZ_BAAADV010000007.1"/>
</dbReference>
<protein>
    <submittedName>
        <fullName evidence="3">Universal stress protein</fullName>
    </submittedName>
</protein>
<dbReference type="SUPFAM" id="SSF52402">
    <property type="entry name" value="Adenine nucleotide alpha hydrolases-like"/>
    <property type="match status" value="2"/>
</dbReference>
<dbReference type="PANTHER" id="PTHR46268">
    <property type="entry name" value="STRESS RESPONSE PROTEIN NHAX"/>
    <property type="match status" value="1"/>
</dbReference>
<reference evidence="3 4" key="1">
    <citation type="journal article" date="2019" name="Int. J. Syst. Evol. Microbiol.">
        <title>The Global Catalogue of Microorganisms (GCM) 10K type strain sequencing project: providing services to taxonomists for standard genome sequencing and annotation.</title>
        <authorList>
            <consortium name="The Broad Institute Genomics Platform"/>
            <consortium name="The Broad Institute Genome Sequencing Center for Infectious Disease"/>
            <person name="Wu L."/>
            <person name="Ma J."/>
        </authorList>
    </citation>
    <scope>NUCLEOTIDE SEQUENCE [LARGE SCALE GENOMIC DNA]</scope>
    <source>
        <strain evidence="3 4">JCM 16328</strain>
    </source>
</reference>
<dbReference type="InterPro" id="IPR014729">
    <property type="entry name" value="Rossmann-like_a/b/a_fold"/>
</dbReference>
<evidence type="ECO:0000313" key="3">
    <source>
        <dbReference type="EMBL" id="GAA0680388.1"/>
    </source>
</evidence>
<dbReference type="InterPro" id="IPR006015">
    <property type="entry name" value="Universal_stress_UspA"/>
</dbReference>
<evidence type="ECO:0000256" key="1">
    <source>
        <dbReference type="ARBA" id="ARBA00008791"/>
    </source>
</evidence>
<comment type="similarity">
    <text evidence="1">Belongs to the universal stress protein A family.</text>
</comment>
<organism evidence="3 4">
    <name type="scientific">Natronoarchaeum mannanilyticum</name>
    <dbReference type="NCBI Taxonomy" id="926360"/>
    <lineage>
        <taxon>Archaea</taxon>
        <taxon>Methanobacteriati</taxon>
        <taxon>Methanobacteriota</taxon>
        <taxon>Stenosarchaea group</taxon>
        <taxon>Halobacteria</taxon>
        <taxon>Halobacteriales</taxon>
        <taxon>Natronoarchaeaceae</taxon>
    </lineage>
</organism>
<dbReference type="Pfam" id="PF00582">
    <property type="entry name" value="Usp"/>
    <property type="match status" value="2"/>
</dbReference>
<dbReference type="EMBL" id="BAAADV010000007">
    <property type="protein sequence ID" value="GAA0680388.1"/>
    <property type="molecule type" value="Genomic_DNA"/>
</dbReference>
<dbReference type="PANTHER" id="PTHR46268:SF6">
    <property type="entry name" value="UNIVERSAL STRESS PROTEIN UP12"/>
    <property type="match status" value="1"/>
</dbReference>
<proteinExistence type="inferred from homology"/>
<evidence type="ECO:0000313" key="4">
    <source>
        <dbReference type="Proteomes" id="UP001500420"/>
    </source>
</evidence>
<accession>A0AAV3TCL5</accession>
<comment type="caution">
    <text evidence="3">The sequence shown here is derived from an EMBL/GenBank/DDBJ whole genome shotgun (WGS) entry which is preliminary data.</text>
</comment>
<evidence type="ECO:0000259" key="2">
    <source>
        <dbReference type="Pfam" id="PF00582"/>
    </source>
</evidence>
<dbReference type="AlphaFoldDB" id="A0AAV3TCL5"/>
<dbReference type="PRINTS" id="PR01438">
    <property type="entry name" value="UNVRSLSTRESS"/>
</dbReference>
<dbReference type="Gene3D" id="3.40.50.620">
    <property type="entry name" value="HUPs"/>
    <property type="match status" value="2"/>
</dbReference>
<name>A0AAV3TCL5_9EURY</name>
<dbReference type="Proteomes" id="UP001500420">
    <property type="component" value="Unassembled WGS sequence"/>
</dbReference>
<feature type="domain" description="UspA" evidence="2">
    <location>
        <begin position="1"/>
        <end position="138"/>
    </location>
</feature>
<gene>
    <name evidence="3" type="ORF">GCM10009020_31470</name>
</gene>
<feature type="domain" description="UspA" evidence="2">
    <location>
        <begin position="149"/>
        <end position="285"/>
    </location>
</feature>
<sequence>MYDRILVAVDGSEPANAALDHALDVASDCDAEVRALYVADTNRDSVTTVGTDVRDALEQEGEDVIEGARERAAARDVPFTGEVVQGEPGDAILEAADERAADLVAIGTSGKGAIRRFLLGSVAEHVIRRADVPVLSVRADEDVRVEYPYDSILVPTDGSEHASRAMERAVELARRHDATLHVLSVVDVMAVGVDSRADLMIDQLEERAREAVEDAGAEAGEAGVDVVTDTIVGSIHREIRSYAEENDVDLLTMGTHGRRGVDRFLLGSVTERVLRTAPAPVLTVRGEDEED</sequence>
<keyword evidence="4" id="KW-1185">Reference proteome</keyword>